<sequence length="62" mass="6958">MFVTDDHRGNREAVILQVDATPGVAHPIDITTGELIQLTQMVMQTHDSNGKRVDGKWCKLLR</sequence>
<accession>W2VVT5</accession>
<evidence type="ECO:0000313" key="2">
    <source>
        <dbReference type="Proteomes" id="UP000018958"/>
    </source>
</evidence>
<dbReference type="Proteomes" id="UP000018958">
    <property type="component" value="Unassembled WGS sequence"/>
</dbReference>
<evidence type="ECO:0000313" key="1">
    <source>
        <dbReference type="EMBL" id="ETP02281.1"/>
    </source>
</evidence>
<reference evidence="1 2" key="1">
    <citation type="submission" date="2013-11" db="EMBL/GenBank/DDBJ databases">
        <title>The Genome Sequence of Phytophthora parasitica CJ01A1.</title>
        <authorList>
            <consortium name="The Broad Institute Genomics Platform"/>
            <person name="Russ C."/>
            <person name="Tyler B."/>
            <person name="Panabieres F."/>
            <person name="Shan W."/>
            <person name="Tripathy S."/>
            <person name="Grunwald N."/>
            <person name="Machado M."/>
            <person name="Johnson C.S."/>
            <person name="Walker B."/>
            <person name="Young S.K."/>
            <person name="Zeng Q."/>
            <person name="Gargeya S."/>
            <person name="Fitzgerald M."/>
            <person name="Haas B."/>
            <person name="Abouelleil A."/>
            <person name="Allen A.W."/>
            <person name="Alvarado L."/>
            <person name="Arachchi H.M."/>
            <person name="Berlin A.M."/>
            <person name="Chapman S.B."/>
            <person name="Gainer-Dewar J."/>
            <person name="Goldberg J."/>
            <person name="Griggs A."/>
            <person name="Gujja S."/>
            <person name="Hansen M."/>
            <person name="Howarth C."/>
            <person name="Imamovic A."/>
            <person name="Ireland A."/>
            <person name="Larimer J."/>
            <person name="McCowan C."/>
            <person name="Murphy C."/>
            <person name="Pearson M."/>
            <person name="Poon T.W."/>
            <person name="Priest M."/>
            <person name="Roberts A."/>
            <person name="Saif S."/>
            <person name="Shea T."/>
            <person name="Sisk P."/>
            <person name="Sykes S."/>
            <person name="Wortman J."/>
            <person name="Nusbaum C."/>
            <person name="Birren B."/>
        </authorList>
    </citation>
    <scope>NUCLEOTIDE SEQUENCE [LARGE SCALE GENOMIC DNA]</scope>
    <source>
        <strain evidence="1 2">CJ01A1</strain>
    </source>
</reference>
<dbReference type="EMBL" id="ANIX01004120">
    <property type="protein sequence ID" value="ETP02281.1"/>
    <property type="molecule type" value="Genomic_DNA"/>
</dbReference>
<dbReference type="AlphaFoldDB" id="W2VVT5"/>
<proteinExistence type="predicted"/>
<dbReference type="OrthoDB" id="129262at2759"/>
<comment type="caution">
    <text evidence="1">The sequence shown here is derived from an EMBL/GenBank/DDBJ whole genome shotgun (WGS) entry which is preliminary data.</text>
</comment>
<name>W2VVT5_PHYNI</name>
<organism evidence="1 2">
    <name type="scientific">Phytophthora nicotianae CJ01A1</name>
    <dbReference type="NCBI Taxonomy" id="1317063"/>
    <lineage>
        <taxon>Eukaryota</taxon>
        <taxon>Sar</taxon>
        <taxon>Stramenopiles</taxon>
        <taxon>Oomycota</taxon>
        <taxon>Peronosporomycetes</taxon>
        <taxon>Peronosporales</taxon>
        <taxon>Peronosporaceae</taxon>
        <taxon>Phytophthora</taxon>
    </lineage>
</organism>
<gene>
    <name evidence="1" type="ORF">F441_20626</name>
</gene>
<protein>
    <submittedName>
        <fullName evidence="1">Uncharacterized protein</fullName>
    </submittedName>
</protein>